<dbReference type="KEGG" id="chya:V22_41430"/>
<dbReference type="AlphaFoldDB" id="A0A517TER6"/>
<dbReference type="InterPro" id="IPR006311">
    <property type="entry name" value="TAT_signal"/>
</dbReference>
<reference evidence="1 2" key="1">
    <citation type="submission" date="2019-02" db="EMBL/GenBank/DDBJ databases">
        <title>Deep-cultivation of Planctomycetes and their phenomic and genomic characterization uncovers novel biology.</title>
        <authorList>
            <person name="Wiegand S."/>
            <person name="Jogler M."/>
            <person name="Boedeker C."/>
            <person name="Pinto D."/>
            <person name="Vollmers J."/>
            <person name="Rivas-Marin E."/>
            <person name="Kohn T."/>
            <person name="Peeters S.H."/>
            <person name="Heuer A."/>
            <person name="Rast P."/>
            <person name="Oberbeckmann S."/>
            <person name="Bunk B."/>
            <person name="Jeske O."/>
            <person name="Meyerdierks A."/>
            <person name="Storesund J.E."/>
            <person name="Kallscheuer N."/>
            <person name="Luecker S."/>
            <person name="Lage O.M."/>
            <person name="Pohl T."/>
            <person name="Merkel B.J."/>
            <person name="Hornburger P."/>
            <person name="Mueller R.-W."/>
            <person name="Bruemmer F."/>
            <person name="Labrenz M."/>
            <person name="Spormann A.M."/>
            <person name="Op den Camp H."/>
            <person name="Overmann J."/>
            <person name="Amann R."/>
            <person name="Jetten M.S.M."/>
            <person name="Mascher T."/>
            <person name="Medema M.H."/>
            <person name="Devos D.P."/>
            <person name="Kaster A.-K."/>
            <person name="Ovreas L."/>
            <person name="Rohde M."/>
            <person name="Galperin M.Y."/>
            <person name="Jogler C."/>
        </authorList>
    </citation>
    <scope>NUCLEOTIDE SEQUENCE [LARGE SCALE GENOMIC DNA]</scope>
    <source>
        <strain evidence="1 2">V22</strain>
    </source>
</reference>
<dbReference type="PANTHER" id="PTHR43737">
    <property type="entry name" value="BLL7424 PROTEIN"/>
    <property type="match status" value="1"/>
</dbReference>
<gene>
    <name evidence="1" type="ORF">V22_41430</name>
</gene>
<dbReference type="Proteomes" id="UP000319976">
    <property type="component" value="Chromosome"/>
</dbReference>
<accession>A0A517TER6</accession>
<evidence type="ECO:0000313" key="2">
    <source>
        <dbReference type="Proteomes" id="UP000319976"/>
    </source>
</evidence>
<keyword evidence="2" id="KW-1185">Reference proteome</keyword>
<dbReference type="Gene3D" id="3.40.720.10">
    <property type="entry name" value="Alkaline Phosphatase, subunit A"/>
    <property type="match status" value="1"/>
</dbReference>
<name>A0A517TER6_9PLAN</name>
<dbReference type="RefSeq" id="WP_145266355.1">
    <property type="nucleotide sequence ID" value="NZ_CP036316.1"/>
</dbReference>
<dbReference type="SUPFAM" id="SSF53649">
    <property type="entry name" value="Alkaline phosphatase-like"/>
    <property type="match status" value="1"/>
</dbReference>
<dbReference type="PANTHER" id="PTHR43737:SF1">
    <property type="entry name" value="DUF1501 DOMAIN-CONTAINING PROTEIN"/>
    <property type="match status" value="1"/>
</dbReference>
<evidence type="ECO:0008006" key="3">
    <source>
        <dbReference type="Google" id="ProtNLM"/>
    </source>
</evidence>
<dbReference type="Pfam" id="PF07394">
    <property type="entry name" value="DUF1501"/>
    <property type="match status" value="1"/>
</dbReference>
<dbReference type="InterPro" id="IPR017850">
    <property type="entry name" value="Alkaline_phosphatase_core_sf"/>
</dbReference>
<protein>
    <recommendedName>
        <fullName evidence="3">Sulfatase</fullName>
    </recommendedName>
</protein>
<organism evidence="1 2">
    <name type="scientific">Calycomorphotria hydatis</name>
    <dbReference type="NCBI Taxonomy" id="2528027"/>
    <lineage>
        <taxon>Bacteria</taxon>
        <taxon>Pseudomonadati</taxon>
        <taxon>Planctomycetota</taxon>
        <taxon>Planctomycetia</taxon>
        <taxon>Planctomycetales</taxon>
        <taxon>Planctomycetaceae</taxon>
        <taxon>Calycomorphotria</taxon>
    </lineage>
</organism>
<sequence>MLENSLNRRDMLMQSGVGMGAVALSAMLQQDQKAFAANTNTNPLAPSEPHFAPRAKQVIHLFQTGGPSHVDTFDYKPALEEFDGKTGPISLKTERPTGTVMKSPWEFKKHGESGIMVSDLFPHLAKCVDDICVIRSMKANVPNHEPSLNLMNCGASVVVRPAVGSWVTYGLGSENQNLPGFIVMCPNGFPTYGTQNWNSSFLPGVYQGTYINPAKTNPKEILDNLKNPFLERPAQRRQLDLLKKLNDEHLTNRGSDPNLEAAIQSYELAFRMQFEASDAFDISQEPESMHELYGTKDSNYAKYVLMTRRLIERGVRYVQLYQDKGQPWDSHNKIEKEHGRLAKDCDQANAALLIDLKQRGLLDDTLVICGGEFGRTPTVELPTERTGKVMLGRDHNHHGFSIWMAGGGVKGGMTYGTTDELGFAAVENPVHVHDLHATILHLLGFDHKHLTYRYAGRDFRLTDVHGVVVKDILA</sequence>
<dbReference type="OrthoDB" id="127333at2"/>
<dbReference type="EMBL" id="CP036316">
    <property type="protein sequence ID" value="QDT66871.1"/>
    <property type="molecule type" value="Genomic_DNA"/>
</dbReference>
<dbReference type="InterPro" id="IPR010869">
    <property type="entry name" value="DUF1501"/>
</dbReference>
<dbReference type="PROSITE" id="PS51318">
    <property type="entry name" value="TAT"/>
    <property type="match status" value="1"/>
</dbReference>
<evidence type="ECO:0000313" key="1">
    <source>
        <dbReference type="EMBL" id="QDT66871.1"/>
    </source>
</evidence>
<proteinExistence type="predicted"/>